<dbReference type="PATRIC" id="fig|889378.3.peg.131"/>
<sequence>MGRKITVAVASDKSGFPLKQAVVEYLRGRDDIEVLDYGLASLEENEPYHVQAAKVARAIQAGTAERGVLICGTGQGVGIVANKFKGIYAVVADTIFAAERGRIINDANVVTMGGWITAPRLGVEIVRSWLATGFTETMEDRAEWLKAAFGKVQEIEAENFRDE</sequence>
<dbReference type="InterPro" id="IPR003500">
    <property type="entry name" value="RpiB_LacA_LacB"/>
</dbReference>
<dbReference type="OrthoDB" id="1778624at2"/>
<dbReference type="KEGG" id="sfc:Spiaf_0128"/>
<evidence type="ECO:0000313" key="2">
    <source>
        <dbReference type="EMBL" id="AFG36237.1"/>
    </source>
</evidence>
<accession>H9UFE4</accession>
<dbReference type="HOGENOM" id="CLU_091396_1_2_12"/>
<keyword evidence="3" id="KW-1185">Reference proteome</keyword>
<dbReference type="STRING" id="889378.Spiaf_0128"/>
<dbReference type="GO" id="GO:0016861">
    <property type="term" value="F:intramolecular oxidoreductase activity, interconverting aldoses and ketoses"/>
    <property type="evidence" value="ECO:0007669"/>
    <property type="project" value="UniProtKB-ARBA"/>
</dbReference>
<dbReference type="Pfam" id="PF02502">
    <property type="entry name" value="LacAB_rpiB"/>
    <property type="match status" value="1"/>
</dbReference>
<keyword evidence="2" id="KW-0413">Isomerase</keyword>
<dbReference type="AlphaFoldDB" id="H9UFE4"/>
<dbReference type="Gene3D" id="3.40.1400.10">
    <property type="entry name" value="Sugar-phosphate isomerase, RpiB/LacA/LacB"/>
    <property type="match status" value="1"/>
</dbReference>
<name>H9UFE4_SPIAZ</name>
<evidence type="ECO:0000256" key="1">
    <source>
        <dbReference type="ARBA" id="ARBA00008754"/>
    </source>
</evidence>
<reference evidence="3" key="1">
    <citation type="journal article" date="2013" name="Stand. Genomic Sci.">
        <title>Complete genome sequence of the halophilic bacterium Spirochaeta africana type strain (Z-7692(T)) from the alkaline Lake Magadi in the East African Rift.</title>
        <authorList>
            <person name="Liolos K."/>
            <person name="Abt B."/>
            <person name="Scheuner C."/>
            <person name="Teshima H."/>
            <person name="Held B."/>
            <person name="Lapidus A."/>
            <person name="Nolan M."/>
            <person name="Lucas S."/>
            <person name="Deshpande S."/>
            <person name="Cheng J.F."/>
            <person name="Tapia R."/>
            <person name="Goodwin L.A."/>
            <person name="Pitluck S."/>
            <person name="Pagani I."/>
            <person name="Ivanova N."/>
            <person name="Mavromatis K."/>
            <person name="Mikhailova N."/>
            <person name="Huntemann M."/>
            <person name="Pati A."/>
            <person name="Chen A."/>
            <person name="Palaniappan K."/>
            <person name="Land M."/>
            <person name="Rohde M."/>
            <person name="Tindall B.J."/>
            <person name="Detter J.C."/>
            <person name="Goker M."/>
            <person name="Bristow J."/>
            <person name="Eisen J.A."/>
            <person name="Markowitz V."/>
            <person name="Hugenholtz P."/>
            <person name="Woyke T."/>
            <person name="Klenk H.P."/>
            <person name="Kyrpides N.C."/>
        </authorList>
    </citation>
    <scope>NUCLEOTIDE SEQUENCE</scope>
    <source>
        <strain evidence="3">ATCC 700263 / DSM 8902 / Z-7692</strain>
    </source>
</reference>
<dbReference type="Proteomes" id="UP000007383">
    <property type="component" value="Chromosome"/>
</dbReference>
<dbReference type="GO" id="GO:0005975">
    <property type="term" value="P:carbohydrate metabolic process"/>
    <property type="evidence" value="ECO:0007669"/>
    <property type="project" value="InterPro"/>
</dbReference>
<dbReference type="SUPFAM" id="SSF89623">
    <property type="entry name" value="Ribose/Galactose isomerase RpiB/AlsB"/>
    <property type="match status" value="1"/>
</dbReference>
<dbReference type="EMBL" id="CP003282">
    <property type="protein sequence ID" value="AFG36237.1"/>
    <property type="molecule type" value="Genomic_DNA"/>
</dbReference>
<proteinExistence type="inferred from homology"/>
<dbReference type="PANTHER" id="PTHR30345:SF0">
    <property type="entry name" value="DNA DAMAGE-REPAIR_TOLERATION PROTEIN DRT102"/>
    <property type="match status" value="1"/>
</dbReference>
<comment type="similarity">
    <text evidence="1">Belongs to the LacAB/RpiB family.</text>
</comment>
<dbReference type="eggNOG" id="COG0698">
    <property type="taxonomic scope" value="Bacteria"/>
</dbReference>
<protein>
    <submittedName>
        <fullName evidence="2">Sugar-phosphate isomerase, RpiB/LacA/LacB family</fullName>
    </submittedName>
</protein>
<dbReference type="RefSeq" id="WP_014454235.1">
    <property type="nucleotide sequence ID" value="NC_017098.1"/>
</dbReference>
<evidence type="ECO:0000313" key="3">
    <source>
        <dbReference type="Proteomes" id="UP000007383"/>
    </source>
</evidence>
<dbReference type="InterPro" id="IPR036569">
    <property type="entry name" value="RpiB_LacA_LacB_sf"/>
</dbReference>
<dbReference type="PANTHER" id="PTHR30345">
    <property type="entry name" value="RIBOSE-5-PHOSPHATE ISOMERASE B"/>
    <property type="match status" value="1"/>
</dbReference>
<gene>
    <name evidence="2" type="ordered locus">Spiaf_0128</name>
</gene>
<organism evidence="2 3">
    <name type="scientific">Spirochaeta africana (strain ATCC 700263 / DSM 8902 / Z-7692)</name>
    <dbReference type="NCBI Taxonomy" id="889378"/>
    <lineage>
        <taxon>Bacteria</taxon>
        <taxon>Pseudomonadati</taxon>
        <taxon>Spirochaetota</taxon>
        <taxon>Spirochaetia</taxon>
        <taxon>Spirochaetales</taxon>
        <taxon>Spirochaetaceae</taxon>
        <taxon>Spirochaeta</taxon>
    </lineage>
</organism>
<dbReference type="NCBIfam" id="TIGR00689">
    <property type="entry name" value="rpiB_lacA_lacB"/>
    <property type="match status" value="1"/>
</dbReference>
<dbReference type="PIRSF" id="PIRSF005384">
    <property type="entry name" value="RpiB_LacA_B"/>
    <property type="match status" value="1"/>
</dbReference>